<feature type="domain" description="DNA-directed DNA polymerase family B exonuclease" evidence="9">
    <location>
        <begin position="348"/>
        <end position="520"/>
    </location>
</feature>
<dbReference type="InterPro" id="IPR023211">
    <property type="entry name" value="DNA_pol_palm_dom_sf"/>
</dbReference>
<dbReference type="SUPFAM" id="SSF53098">
    <property type="entry name" value="Ribonuclease H-like"/>
    <property type="match status" value="1"/>
</dbReference>
<comment type="caution">
    <text evidence="10">The sequence shown here is derived from an EMBL/GenBank/DDBJ whole genome shotgun (WGS) entry which is preliminary data.</text>
</comment>
<keyword evidence="4 7" id="KW-0239">DNA-directed DNA polymerase</keyword>
<keyword evidence="5 7" id="KW-0238">DNA-binding</keyword>
<dbReference type="GO" id="GO:0042575">
    <property type="term" value="C:DNA polymerase complex"/>
    <property type="evidence" value="ECO:0007669"/>
    <property type="project" value="UniProtKB-ARBA"/>
</dbReference>
<dbReference type="SMART" id="SM00486">
    <property type="entry name" value="POLBc"/>
    <property type="match status" value="1"/>
</dbReference>
<dbReference type="OrthoDB" id="6429540at2759"/>
<feature type="domain" description="DNA-directed DNA polymerase family B multifunctional" evidence="8">
    <location>
        <begin position="657"/>
        <end position="1005"/>
    </location>
</feature>
<dbReference type="InterPro" id="IPR036397">
    <property type="entry name" value="RNaseH_sf"/>
</dbReference>
<dbReference type="GO" id="GO:0000166">
    <property type="term" value="F:nucleotide binding"/>
    <property type="evidence" value="ECO:0007669"/>
    <property type="project" value="InterPro"/>
</dbReference>
<dbReference type="SUPFAM" id="SSF56672">
    <property type="entry name" value="DNA/RNA polymerases"/>
    <property type="match status" value="1"/>
</dbReference>
<keyword evidence="3 7" id="KW-0548">Nucleotidyltransferase</keyword>
<dbReference type="EMBL" id="BMAV01016285">
    <property type="protein sequence ID" value="GFY66920.1"/>
    <property type="molecule type" value="Genomic_DNA"/>
</dbReference>
<evidence type="ECO:0000256" key="6">
    <source>
        <dbReference type="ARBA" id="ARBA00049244"/>
    </source>
</evidence>
<dbReference type="AlphaFoldDB" id="A0A8X7CIK2"/>
<accession>A0A8X7CIK2</accession>
<evidence type="ECO:0000259" key="8">
    <source>
        <dbReference type="Pfam" id="PF00136"/>
    </source>
</evidence>
<dbReference type="InterPro" id="IPR043502">
    <property type="entry name" value="DNA/RNA_pol_sf"/>
</dbReference>
<dbReference type="InterPro" id="IPR050240">
    <property type="entry name" value="DNA_pol_type-B"/>
</dbReference>
<dbReference type="PANTHER" id="PTHR10322:SF23">
    <property type="entry name" value="DNA POLYMERASE DELTA CATALYTIC SUBUNIT"/>
    <property type="match status" value="1"/>
</dbReference>
<evidence type="ECO:0000256" key="7">
    <source>
        <dbReference type="RuleBase" id="RU000442"/>
    </source>
</evidence>
<evidence type="ECO:0000313" key="11">
    <source>
        <dbReference type="Proteomes" id="UP000886998"/>
    </source>
</evidence>
<dbReference type="Gene3D" id="1.10.287.690">
    <property type="entry name" value="Helix hairpin bin"/>
    <property type="match status" value="1"/>
</dbReference>
<proteinExistence type="inferred from homology"/>
<reference evidence="10" key="1">
    <citation type="submission" date="2020-08" db="EMBL/GenBank/DDBJ databases">
        <title>Multicomponent nature underlies the extraordinary mechanical properties of spider dragline silk.</title>
        <authorList>
            <person name="Kono N."/>
            <person name="Nakamura H."/>
            <person name="Mori M."/>
            <person name="Yoshida Y."/>
            <person name="Ohtoshi R."/>
            <person name="Malay A.D."/>
            <person name="Moran D.A.P."/>
            <person name="Tomita M."/>
            <person name="Numata K."/>
            <person name="Arakawa K."/>
        </authorList>
    </citation>
    <scope>NUCLEOTIDE SEQUENCE</scope>
</reference>
<dbReference type="PANTHER" id="PTHR10322">
    <property type="entry name" value="DNA POLYMERASE CATALYTIC SUBUNIT"/>
    <property type="match status" value="1"/>
</dbReference>
<evidence type="ECO:0000256" key="2">
    <source>
        <dbReference type="ARBA" id="ARBA00022679"/>
    </source>
</evidence>
<gene>
    <name evidence="10" type="primary">dpo</name>
    <name evidence="10" type="ORF">TNIN_179491</name>
</gene>
<protein>
    <recommendedName>
        <fullName evidence="7">DNA polymerase</fullName>
        <ecNumber evidence="7">2.7.7.7</ecNumber>
    </recommendedName>
</protein>
<dbReference type="InterPro" id="IPR006133">
    <property type="entry name" value="DNA-dir_DNA_pol_B_exonuc"/>
</dbReference>
<dbReference type="GO" id="GO:0003677">
    <property type="term" value="F:DNA binding"/>
    <property type="evidence" value="ECO:0007669"/>
    <property type="project" value="UniProtKB-KW"/>
</dbReference>
<organism evidence="10 11">
    <name type="scientific">Trichonephila inaurata madagascariensis</name>
    <dbReference type="NCBI Taxonomy" id="2747483"/>
    <lineage>
        <taxon>Eukaryota</taxon>
        <taxon>Metazoa</taxon>
        <taxon>Ecdysozoa</taxon>
        <taxon>Arthropoda</taxon>
        <taxon>Chelicerata</taxon>
        <taxon>Arachnida</taxon>
        <taxon>Araneae</taxon>
        <taxon>Araneomorphae</taxon>
        <taxon>Entelegynae</taxon>
        <taxon>Araneoidea</taxon>
        <taxon>Nephilidae</taxon>
        <taxon>Trichonephila</taxon>
        <taxon>Trichonephila inaurata</taxon>
    </lineage>
</organism>
<dbReference type="EC" id="2.7.7.7" evidence="7"/>
<evidence type="ECO:0000256" key="1">
    <source>
        <dbReference type="ARBA" id="ARBA00005755"/>
    </source>
</evidence>
<dbReference type="InterPro" id="IPR006134">
    <property type="entry name" value="DNA-dir_DNA_pol_B_multi_dom"/>
</dbReference>
<dbReference type="InterPro" id="IPR017964">
    <property type="entry name" value="DNA-dir_DNA_pol_B_CS"/>
</dbReference>
<evidence type="ECO:0000256" key="5">
    <source>
        <dbReference type="ARBA" id="ARBA00023125"/>
    </source>
</evidence>
<comment type="catalytic activity">
    <reaction evidence="6 7">
        <text>DNA(n) + a 2'-deoxyribonucleoside 5'-triphosphate = DNA(n+1) + diphosphate</text>
        <dbReference type="Rhea" id="RHEA:22508"/>
        <dbReference type="Rhea" id="RHEA-COMP:17339"/>
        <dbReference type="Rhea" id="RHEA-COMP:17340"/>
        <dbReference type="ChEBI" id="CHEBI:33019"/>
        <dbReference type="ChEBI" id="CHEBI:61560"/>
        <dbReference type="ChEBI" id="CHEBI:173112"/>
        <dbReference type="EC" id="2.7.7.7"/>
    </reaction>
</comment>
<evidence type="ECO:0000313" key="10">
    <source>
        <dbReference type="EMBL" id="GFY66920.1"/>
    </source>
</evidence>
<dbReference type="PROSITE" id="PS00116">
    <property type="entry name" value="DNA_POLYMERASE_B"/>
    <property type="match status" value="1"/>
</dbReference>
<dbReference type="Gene3D" id="3.30.420.10">
    <property type="entry name" value="Ribonuclease H-like superfamily/Ribonuclease H"/>
    <property type="match status" value="1"/>
</dbReference>
<keyword evidence="2 7" id="KW-0808">Transferase</keyword>
<dbReference type="InterPro" id="IPR012337">
    <property type="entry name" value="RNaseH-like_sf"/>
</dbReference>
<dbReference type="InterPro" id="IPR006172">
    <property type="entry name" value="DNA-dir_DNA_pol_B"/>
</dbReference>
<keyword evidence="11" id="KW-1185">Reference proteome</keyword>
<dbReference type="GO" id="GO:0003887">
    <property type="term" value="F:DNA-directed DNA polymerase activity"/>
    <property type="evidence" value="ECO:0007669"/>
    <property type="project" value="UniProtKB-KW"/>
</dbReference>
<comment type="similarity">
    <text evidence="1 7">Belongs to the DNA polymerase type-B family.</text>
</comment>
<dbReference type="Gene3D" id="3.90.1600.10">
    <property type="entry name" value="Palm domain of DNA polymerase"/>
    <property type="match status" value="1"/>
</dbReference>
<dbReference type="Pfam" id="PF03104">
    <property type="entry name" value="DNA_pol_B_exo1"/>
    <property type="match status" value="1"/>
</dbReference>
<dbReference type="Proteomes" id="UP000886998">
    <property type="component" value="Unassembled WGS sequence"/>
</dbReference>
<evidence type="ECO:0000259" key="9">
    <source>
        <dbReference type="Pfam" id="PF03104"/>
    </source>
</evidence>
<evidence type="ECO:0000256" key="4">
    <source>
        <dbReference type="ARBA" id="ARBA00022932"/>
    </source>
</evidence>
<name>A0A8X7CIK2_9ARAC</name>
<dbReference type="Pfam" id="PF00136">
    <property type="entry name" value="DNA_pol_B"/>
    <property type="match status" value="1"/>
</dbReference>
<evidence type="ECO:0000256" key="3">
    <source>
        <dbReference type="ARBA" id="ARBA00022695"/>
    </source>
</evidence>
<dbReference type="GO" id="GO:0006261">
    <property type="term" value="P:DNA-templated DNA replication"/>
    <property type="evidence" value="ECO:0007669"/>
    <property type="project" value="TreeGrafter"/>
</dbReference>
<sequence>MNTLIPQDKEGNEFFAKDNLGKSYYAKDVCKNEIYPIDKDKKAIVAKDTSGTFFYAKDEKENEIYPKDENGVEYLVEKNKYAYDNRNILKYPKDKNGRSMYPTNNLGEQYYIDQVYGRDKDGNQFYAKNLDQDEFYAPRIVAERNDGTPIYAKKRNGEIIFPIDNFGEYYITSTLFDSYNYLIKSGGNIRYAVRNNKEIYPIFSTKGRNGILKIEKILNNKYATNISKEFYYPLDENGNEYVLSDLENEPEALVNIYPITNDNLYIVPNLNGSRIRYERLGRETFKKILPYFETRLETGKLEYVNKPFYKVYAEANLEDVGLFFNKYKIAYFEKMDWLVRIYIDMCKKTDLPNCTLASFDLETVPLSGENRVPTGIDSMDRVVMISIVKWNQHIVKYFLLYLTPCPKSEPLKALPLHYDENIIDYELIAFNTERELLIHFHKLIDDVHVLTGYNINNFDFPCIFARLVWLQMNNILKYYSSKNIGDYLVTTYRGKIVIDMYNYFKIFSSYNLPGFKLDDVAKAKLGKAKISLKSTGIHYWYSTKKATPELLRCPDVKKCYDLLNPHSLREDQFGTFRKYLEYCLIDSELVRLLFQKETALHFLIERANFTAMDVVHALHYGNSRYLLELFKTYGTLLGYFINIRFFKNMTEPEKYKSMFVNDTYQGALNYCIPESYYEDISVMDFTSMYPCSLLSSNLCYGTCTILTNEEYLASPVAHTLTAIPFRNHSEEDFLNCKMKKEILDETYQYPSFNPETDKFVVIVNQKTKAFLPELVLHLLNLRKFHQKEWKSTKNVYHYNAQLNIKILINSLYGIMASKDSCLAKLVIAITIVTLARYQLLGSFNFMVQNGYDVCYADTDSLMVHRWPVDNCDSVNKYLNLPHVEIKFENRFKKLLIISKKRYIFELDTGKYITKGFQKKSNELIDYMTNKILKSAMENFNVGRDPSQGWVIWVETLNEAFYKCRDPKKYSISRKTKNIDEYKSTTCATVKMLQKYPEKSGEYIEYTYSRADIAAKETLKWIMDVDEVKYVNFEQLFMSQKKIFITLLNISFWNMQNPFEPCQKVLNTLKWKSFLHAELLHWFNTREKILILVERGIKYSFEINDHLNCKCRRKRLIRK</sequence>
<dbReference type="PRINTS" id="PR00106">
    <property type="entry name" value="DNAPOLB"/>
</dbReference>
<keyword evidence="7" id="KW-0235">DNA replication</keyword>